<comment type="caution">
    <text evidence="1">The sequence shown here is derived from an EMBL/GenBank/DDBJ whole genome shotgun (WGS) entry which is preliminary data.</text>
</comment>
<evidence type="ECO:0000313" key="1">
    <source>
        <dbReference type="EMBL" id="KAJ3049683.1"/>
    </source>
</evidence>
<reference evidence="1" key="1">
    <citation type="submission" date="2020-05" db="EMBL/GenBank/DDBJ databases">
        <title>Phylogenomic resolution of chytrid fungi.</title>
        <authorList>
            <person name="Stajich J.E."/>
            <person name="Amses K."/>
            <person name="Simmons R."/>
            <person name="Seto K."/>
            <person name="Myers J."/>
            <person name="Bonds A."/>
            <person name="Quandt C.A."/>
            <person name="Barry K."/>
            <person name="Liu P."/>
            <person name="Grigoriev I."/>
            <person name="Longcore J.E."/>
            <person name="James T.Y."/>
        </authorList>
    </citation>
    <scope>NUCLEOTIDE SEQUENCE</scope>
    <source>
        <strain evidence="1">JEL0318</strain>
    </source>
</reference>
<protein>
    <submittedName>
        <fullName evidence="1">Uncharacterized protein</fullName>
    </submittedName>
</protein>
<organism evidence="1 2">
    <name type="scientific">Rhizophlyctis rosea</name>
    <dbReference type="NCBI Taxonomy" id="64517"/>
    <lineage>
        <taxon>Eukaryota</taxon>
        <taxon>Fungi</taxon>
        <taxon>Fungi incertae sedis</taxon>
        <taxon>Chytridiomycota</taxon>
        <taxon>Chytridiomycota incertae sedis</taxon>
        <taxon>Chytridiomycetes</taxon>
        <taxon>Rhizophlyctidales</taxon>
        <taxon>Rhizophlyctidaceae</taxon>
        <taxon>Rhizophlyctis</taxon>
    </lineage>
</organism>
<accession>A0AAD5SAN5</accession>
<keyword evidence="2" id="KW-1185">Reference proteome</keyword>
<dbReference type="AlphaFoldDB" id="A0AAD5SAN5"/>
<dbReference type="EMBL" id="JADGJD010000610">
    <property type="protein sequence ID" value="KAJ3049683.1"/>
    <property type="molecule type" value="Genomic_DNA"/>
</dbReference>
<gene>
    <name evidence="1" type="ORF">HK097_009348</name>
</gene>
<proteinExistence type="predicted"/>
<dbReference type="Proteomes" id="UP001212841">
    <property type="component" value="Unassembled WGS sequence"/>
</dbReference>
<sequence length="69" mass="8447">MTNNLERHRYEDDCHLKDEYEEYLRDVVGRWVLSIRLQEVRLRRVYIDEDGDFGMKDAKMIIEYGNMTC</sequence>
<evidence type="ECO:0000313" key="2">
    <source>
        <dbReference type="Proteomes" id="UP001212841"/>
    </source>
</evidence>
<name>A0AAD5SAN5_9FUNG</name>